<dbReference type="Gene3D" id="2.160.20.160">
    <property type="match status" value="1"/>
</dbReference>
<proteinExistence type="predicted"/>
<comment type="caution">
    <text evidence="1">The sequence shown here is derived from an EMBL/GenBank/DDBJ whole genome shotgun (WGS) entry which is preliminary data.</text>
</comment>
<evidence type="ECO:0000313" key="2">
    <source>
        <dbReference type="Proteomes" id="UP000318478"/>
    </source>
</evidence>
<evidence type="ECO:0000313" key="1">
    <source>
        <dbReference type="EMBL" id="TWT77668.1"/>
    </source>
</evidence>
<dbReference type="RefSeq" id="WP_146585387.1">
    <property type="nucleotide sequence ID" value="NZ_SJPO01000003.1"/>
</dbReference>
<name>A0A5C5YS16_9BACT</name>
<dbReference type="Proteomes" id="UP000318478">
    <property type="component" value="Unassembled WGS sequence"/>
</dbReference>
<reference evidence="1 2" key="1">
    <citation type="submission" date="2019-02" db="EMBL/GenBank/DDBJ databases">
        <title>Deep-cultivation of Planctomycetes and their phenomic and genomic characterization uncovers novel biology.</title>
        <authorList>
            <person name="Wiegand S."/>
            <person name="Jogler M."/>
            <person name="Boedeker C."/>
            <person name="Pinto D."/>
            <person name="Vollmers J."/>
            <person name="Rivas-Marin E."/>
            <person name="Kohn T."/>
            <person name="Peeters S.H."/>
            <person name="Heuer A."/>
            <person name="Rast P."/>
            <person name="Oberbeckmann S."/>
            <person name="Bunk B."/>
            <person name="Jeske O."/>
            <person name="Meyerdierks A."/>
            <person name="Storesund J.E."/>
            <person name="Kallscheuer N."/>
            <person name="Luecker S."/>
            <person name="Lage O.M."/>
            <person name="Pohl T."/>
            <person name="Merkel B.J."/>
            <person name="Hornburger P."/>
            <person name="Mueller R.-W."/>
            <person name="Bruemmer F."/>
            <person name="Labrenz M."/>
            <person name="Spormann A.M."/>
            <person name="Op Den Camp H."/>
            <person name="Overmann J."/>
            <person name="Amann R."/>
            <person name="Jetten M.S.M."/>
            <person name="Mascher T."/>
            <person name="Medema M.H."/>
            <person name="Devos D.P."/>
            <person name="Kaster A.-K."/>
            <person name="Ovreas L."/>
            <person name="Rohde M."/>
            <person name="Galperin M.Y."/>
            <person name="Jogler C."/>
        </authorList>
    </citation>
    <scope>NUCLEOTIDE SEQUENCE [LARGE SCALE GENOMIC DNA]</scope>
    <source>
        <strain evidence="1 2">Pla123a</strain>
    </source>
</reference>
<protein>
    <submittedName>
        <fullName evidence="1">Uncharacterized protein</fullName>
    </submittedName>
</protein>
<dbReference type="OrthoDB" id="291126at2"/>
<gene>
    <name evidence="1" type="ORF">Pla123a_14640</name>
</gene>
<accession>A0A5C5YS16</accession>
<dbReference type="EMBL" id="SJPO01000003">
    <property type="protein sequence ID" value="TWT77668.1"/>
    <property type="molecule type" value="Genomic_DNA"/>
</dbReference>
<keyword evidence="2" id="KW-1185">Reference proteome</keyword>
<dbReference type="AlphaFoldDB" id="A0A5C5YS16"/>
<organism evidence="1 2">
    <name type="scientific">Posidoniimonas polymericola</name>
    <dbReference type="NCBI Taxonomy" id="2528002"/>
    <lineage>
        <taxon>Bacteria</taxon>
        <taxon>Pseudomonadati</taxon>
        <taxon>Planctomycetota</taxon>
        <taxon>Planctomycetia</taxon>
        <taxon>Pirellulales</taxon>
        <taxon>Lacipirellulaceae</taxon>
        <taxon>Posidoniimonas</taxon>
    </lineage>
</organism>
<sequence>MSKSFKQNGKKFGKRLGMQTLEEKAMMAGDVAVSVSGGDLIINEAADSIGGDQQVQVSQLENGKLRVQGLNGTQIETQAIIYNRELGRRERITIHVDSLDYNVSGGIDVDLGEGRDNFTTSAGGPTLSTQFMDIDMGDGNDRDFVALRNAAVDEQVNITTGGGNDSVSLHTVQVGEGGDNDGDLTIETGNGQDLVSMYKVGVSDDVVIDMALSQSLAERDTLMMNQVAIHDDLEVDFGGGNDKFDFFYSSVDEADIEAGAGDDDVVAIGSVADDFNYDGGTGTDEFWAFYSNGVDTNDIDLDLSSAVRRTYGQV</sequence>